<dbReference type="GO" id="GO:0005737">
    <property type="term" value="C:cytoplasm"/>
    <property type="evidence" value="ECO:0007669"/>
    <property type="project" value="TreeGrafter"/>
</dbReference>
<dbReference type="PANTHER" id="PTHR13774">
    <property type="entry name" value="PHENAZINE BIOSYNTHESIS PROTEIN"/>
    <property type="match status" value="1"/>
</dbReference>
<dbReference type="AlphaFoldDB" id="D0LXX1"/>
<name>D0LXX1_HALO1</name>
<dbReference type="SUPFAM" id="SSF54506">
    <property type="entry name" value="Diaminopimelate epimerase-like"/>
    <property type="match status" value="1"/>
</dbReference>
<dbReference type="RefSeq" id="WP_012826934.1">
    <property type="nucleotide sequence ID" value="NC_013440.1"/>
</dbReference>
<dbReference type="HOGENOM" id="CLU_048756_0_1_7"/>
<reference evidence="2 3" key="1">
    <citation type="journal article" date="2010" name="Stand. Genomic Sci.">
        <title>Complete genome sequence of Haliangium ochraceum type strain (SMP-2).</title>
        <authorList>
            <consortium name="US DOE Joint Genome Institute (JGI-PGF)"/>
            <person name="Ivanova N."/>
            <person name="Daum C."/>
            <person name="Lang E."/>
            <person name="Abt B."/>
            <person name="Kopitz M."/>
            <person name="Saunders E."/>
            <person name="Lapidus A."/>
            <person name="Lucas S."/>
            <person name="Glavina Del Rio T."/>
            <person name="Nolan M."/>
            <person name="Tice H."/>
            <person name="Copeland A."/>
            <person name="Cheng J.F."/>
            <person name="Chen F."/>
            <person name="Bruce D."/>
            <person name="Goodwin L."/>
            <person name="Pitluck S."/>
            <person name="Mavromatis K."/>
            <person name="Pati A."/>
            <person name="Mikhailova N."/>
            <person name="Chen A."/>
            <person name="Palaniappan K."/>
            <person name="Land M."/>
            <person name="Hauser L."/>
            <person name="Chang Y.J."/>
            <person name="Jeffries C.D."/>
            <person name="Detter J.C."/>
            <person name="Brettin T."/>
            <person name="Rohde M."/>
            <person name="Goker M."/>
            <person name="Bristow J."/>
            <person name="Markowitz V."/>
            <person name="Eisen J.A."/>
            <person name="Hugenholtz P."/>
            <person name="Kyrpides N.C."/>
            <person name="Klenk H.P."/>
        </authorList>
    </citation>
    <scope>NUCLEOTIDE SEQUENCE [LARGE SCALE GENOMIC DNA]</scope>
    <source>
        <strain evidence="3">DSM 14365 / CIP 107738 / JCM 11303 / AJ 13395 / SMP-2</strain>
    </source>
</reference>
<evidence type="ECO:0000313" key="2">
    <source>
        <dbReference type="EMBL" id="ACY14326.1"/>
    </source>
</evidence>
<gene>
    <name evidence="2" type="ordered locus">Hoch_1777</name>
</gene>
<proteinExistence type="predicted"/>
<dbReference type="InterPro" id="IPR003719">
    <property type="entry name" value="Phenazine_PhzF-like"/>
</dbReference>
<accession>D0LXX1</accession>
<dbReference type="Gene3D" id="3.10.310.10">
    <property type="entry name" value="Diaminopimelate Epimerase, Chain A, domain 1"/>
    <property type="match status" value="2"/>
</dbReference>
<organism evidence="2 3">
    <name type="scientific">Haliangium ochraceum (strain DSM 14365 / JCM 11303 / SMP-2)</name>
    <dbReference type="NCBI Taxonomy" id="502025"/>
    <lineage>
        <taxon>Bacteria</taxon>
        <taxon>Pseudomonadati</taxon>
        <taxon>Myxococcota</taxon>
        <taxon>Polyangia</taxon>
        <taxon>Haliangiales</taxon>
        <taxon>Kofleriaceae</taxon>
        <taxon>Haliangium</taxon>
    </lineage>
</organism>
<keyword evidence="3" id="KW-1185">Reference proteome</keyword>
<dbReference type="PIRSF" id="PIRSF016184">
    <property type="entry name" value="PhzC_PhzF"/>
    <property type="match status" value="1"/>
</dbReference>
<evidence type="ECO:0000256" key="1">
    <source>
        <dbReference type="PIRSR" id="PIRSR016184-1"/>
    </source>
</evidence>
<dbReference type="OrthoDB" id="9788221at2"/>
<dbReference type="NCBIfam" id="TIGR00654">
    <property type="entry name" value="PhzF_family"/>
    <property type="match status" value="1"/>
</dbReference>
<dbReference type="KEGG" id="hoh:Hoch_1777"/>
<dbReference type="EMBL" id="CP001804">
    <property type="protein sequence ID" value="ACY14326.1"/>
    <property type="molecule type" value="Genomic_DNA"/>
</dbReference>
<dbReference type="STRING" id="502025.Hoch_1777"/>
<dbReference type="Proteomes" id="UP000001880">
    <property type="component" value="Chromosome"/>
</dbReference>
<feature type="active site" evidence="1">
    <location>
        <position position="47"/>
    </location>
</feature>
<evidence type="ECO:0000313" key="3">
    <source>
        <dbReference type="Proteomes" id="UP000001880"/>
    </source>
</evidence>
<dbReference type="Pfam" id="PF02567">
    <property type="entry name" value="PhzC-PhzF"/>
    <property type="match status" value="1"/>
</dbReference>
<sequence length="296" mass="31925">MPTYPFVQVDAFTTQRLAGNPCAVVFDADELSTENMQAIAREMNLSETVFVLRPERGDARARYFTPGEEIPFAGHPTVATAFALAEAGQLALQGAQTTISLELPVGLVPVTLAAADGRPTSVSMDQPKPSFLQKLERAEVAAALSLAPEQLRDDMPVQVVSTGVPQLMVPVRDHEALRAAALDLAAYRALRARSGFFSTHIFCLRGFTEEGHTSARHLGFAPDTLEDPFTGSATGAMGAYLWHHGLIDSPRLVAEQGHWMERPGRAEVEVIGQPDDIETVRVAGPAVTVMRGEILL</sequence>
<dbReference type="GO" id="GO:0016853">
    <property type="term" value="F:isomerase activity"/>
    <property type="evidence" value="ECO:0007669"/>
    <property type="project" value="TreeGrafter"/>
</dbReference>
<dbReference type="eggNOG" id="COG0384">
    <property type="taxonomic scope" value="Bacteria"/>
</dbReference>
<protein>
    <submittedName>
        <fullName evidence="2">Phenazine biosynthesis protein PhzF family</fullName>
    </submittedName>
</protein>